<dbReference type="Pfam" id="PF07969">
    <property type="entry name" value="Amidohydro_3"/>
    <property type="match status" value="1"/>
</dbReference>
<dbReference type="InterPro" id="IPR011059">
    <property type="entry name" value="Metal-dep_hydrolase_composite"/>
</dbReference>
<dbReference type="PANTHER" id="PTHR22642">
    <property type="entry name" value="IMIDAZOLONEPROPIONASE"/>
    <property type="match status" value="1"/>
</dbReference>
<geneLocation type="plasmid" evidence="3 4">
    <name>unnamed1</name>
</geneLocation>
<keyword evidence="1" id="KW-0732">Signal</keyword>
<gene>
    <name evidence="3" type="ORF">PQ457_17190</name>
</gene>
<dbReference type="InterPro" id="IPR033932">
    <property type="entry name" value="YtcJ-like"/>
</dbReference>
<dbReference type="CDD" id="cd01300">
    <property type="entry name" value="YtcJ_like"/>
    <property type="match status" value="1"/>
</dbReference>
<dbReference type="Proteomes" id="UP001218231">
    <property type="component" value="Plasmid unnamed1"/>
</dbReference>
<dbReference type="Gene3D" id="3.20.20.140">
    <property type="entry name" value="Metal-dependent hydrolases"/>
    <property type="match status" value="1"/>
</dbReference>
<feature type="chain" id="PRO_5045976234" evidence="1">
    <location>
        <begin position="25"/>
        <end position="569"/>
    </location>
</feature>
<name>A0ABY7U2S7_9SPHN</name>
<evidence type="ECO:0000259" key="2">
    <source>
        <dbReference type="Pfam" id="PF07969"/>
    </source>
</evidence>
<evidence type="ECO:0000256" key="1">
    <source>
        <dbReference type="SAM" id="SignalP"/>
    </source>
</evidence>
<dbReference type="EMBL" id="CP117418">
    <property type="protein sequence ID" value="WCT79801.1"/>
    <property type="molecule type" value="Genomic_DNA"/>
</dbReference>
<dbReference type="Gene3D" id="2.30.40.10">
    <property type="entry name" value="Urease, subunit C, domain 1"/>
    <property type="match status" value="1"/>
</dbReference>
<keyword evidence="3" id="KW-0614">Plasmid</keyword>
<proteinExistence type="predicted"/>
<protein>
    <submittedName>
        <fullName evidence="3">Amidohydrolase</fullName>
    </submittedName>
</protein>
<feature type="signal peptide" evidence="1">
    <location>
        <begin position="1"/>
        <end position="24"/>
    </location>
</feature>
<dbReference type="InterPro" id="IPR013108">
    <property type="entry name" value="Amidohydro_3"/>
</dbReference>
<dbReference type="RefSeq" id="WP_273620072.1">
    <property type="nucleotide sequence ID" value="NZ_CP117418.1"/>
</dbReference>
<dbReference type="InterPro" id="IPR032466">
    <property type="entry name" value="Metal_Hydrolase"/>
</dbReference>
<dbReference type="PANTHER" id="PTHR22642:SF2">
    <property type="entry name" value="PROTEIN LONG AFTER FAR-RED 3"/>
    <property type="match status" value="1"/>
</dbReference>
<reference evidence="3 4" key="1">
    <citation type="submission" date="2023-02" db="EMBL/GenBank/DDBJ databases">
        <title>Genome sequence of Novosphingobium humi KACC 19094.</title>
        <authorList>
            <person name="Kim S."/>
            <person name="Heo J."/>
            <person name="Kwon S.-W."/>
        </authorList>
    </citation>
    <scope>NUCLEOTIDE SEQUENCE [LARGE SCALE GENOMIC DNA]</scope>
    <source>
        <strain evidence="3 4">KACC 19094</strain>
        <plasmid evidence="3 4">unnamed1</plasmid>
    </source>
</reference>
<evidence type="ECO:0000313" key="4">
    <source>
        <dbReference type="Proteomes" id="UP001218231"/>
    </source>
</evidence>
<accession>A0ABY7U2S7</accession>
<organism evidence="3 4">
    <name type="scientific">Novosphingobium humi</name>
    <dbReference type="NCBI Taxonomy" id="2282397"/>
    <lineage>
        <taxon>Bacteria</taxon>
        <taxon>Pseudomonadati</taxon>
        <taxon>Pseudomonadota</taxon>
        <taxon>Alphaproteobacteria</taxon>
        <taxon>Sphingomonadales</taxon>
        <taxon>Sphingomonadaceae</taxon>
        <taxon>Novosphingobium</taxon>
    </lineage>
</organism>
<dbReference type="SUPFAM" id="SSF51556">
    <property type="entry name" value="Metallo-dependent hydrolases"/>
    <property type="match status" value="1"/>
</dbReference>
<dbReference type="SUPFAM" id="SSF51338">
    <property type="entry name" value="Composite domain of metallo-dependent hydrolases"/>
    <property type="match status" value="1"/>
</dbReference>
<feature type="domain" description="Amidohydrolase 3" evidence="2">
    <location>
        <begin position="82"/>
        <end position="565"/>
    </location>
</feature>
<evidence type="ECO:0000313" key="3">
    <source>
        <dbReference type="EMBL" id="WCT79801.1"/>
    </source>
</evidence>
<dbReference type="Gene3D" id="3.10.310.70">
    <property type="match status" value="1"/>
</dbReference>
<sequence>MPSRLIARAMAALLATAMATPALAQFQDAITPPAPAPAETIYINGHIATPDGWQTALAIGQGTILAIGNAAQMKAHTAAATRVVDLGGKTVLPGLIDMHVHAVDAGLHARECAFPQGSAAPVVVAAVKVCVGAARPGAWVVGGQWDASSLGKVAPHRRILDAVAPKVPVVLHDISLHSVWVNSAALAAAGIDRNTPNPAGGVIERDSKGEPTGVLRENAAIMLLNKVPSPSDEDRVAALRHATQAMLAQGITAYEEALMATANARAYAALSDAGGLAQHVRTCMWDSDQGLIAQRHLYARPGLDVSCVKMILDGVPTESHTAAMHDPYADAAAFGDASRAKGSLMIAPEAIAQRLTRYDAAGLTVKLHAAGDASVHAALDAIAAARKANGAYGPHHEIAHGNFVLPADIGRARDLGATFEFSPYIWFPSPPVQDLYHTVGAERMARFTPVREALDAGARVVIGSDWPVVPSMSPWVAIETLVTREAPGGGATSLAPSQKVSVAEALKMMTVSAAMQLGVGDKVGMLEPGRQADLIVIDRDIFAIPPREIHATKVLRTVIAGKEVYSAKP</sequence>
<keyword evidence="4" id="KW-1185">Reference proteome</keyword>